<evidence type="ECO:0000313" key="15">
    <source>
        <dbReference type="Proteomes" id="UP000586722"/>
    </source>
</evidence>
<keyword evidence="10 12" id="KW-1133">Transmembrane helix</keyword>
<feature type="transmembrane region" description="Helical" evidence="12">
    <location>
        <begin position="363"/>
        <end position="386"/>
    </location>
</feature>
<feature type="transmembrane region" description="Helical" evidence="12">
    <location>
        <begin position="525"/>
        <end position="549"/>
    </location>
</feature>
<dbReference type="NCBIfam" id="NF003958">
    <property type="entry name" value="PRK05454.2-1"/>
    <property type="match status" value="1"/>
</dbReference>
<dbReference type="Proteomes" id="UP000586722">
    <property type="component" value="Unassembled WGS sequence"/>
</dbReference>
<evidence type="ECO:0000256" key="2">
    <source>
        <dbReference type="ARBA" id="ARBA00005001"/>
    </source>
</evidence>
<comment type="subcellular location">
    <subcellularLocation>
        <location evidence="1">Cell inner membrane</location>
        <topology evidence="1">Multi-pass membrane protein</topology>
    </subcellularLocation>
</comment>
<dbReference type="InterPro" id="IPR050321">
    <property type="entry name" value="Glycosyltr_2/OpgH_subfam"/>
</dbReference>
<comment type="pathway">
    <text evidence="2">Glycan metabolism; osmoregulated periplasmic glucan (OPG) biosynthesis.</text>
</comment>
<feature type="transmembrane region" description="Helical" evidence="12">
    <location>
        <begin position="439"/>
        <end position="463"/>
    </location>
</feature>
<comment type="similarity">
    <text evidence="3">Belongs to the glycosyltransferase 2 family. OpgH subfamily.</text>
</comment>
<dbReference type="GO" id="GO:0005886">
    <property type="term" value="C:plasma membrane"/>
    <property type="evidence" value="ECO:0007669"/>
    <property type="project" value="UniProtKB-SubCell"/>
</dbReference>
<comment type="caution">
    <text evidence="14">The sequence shown here is derived from an EMBL/GenBank/DDBJ whole genome shotgun (WGS) entry which is preliminary data.</text>
</comment>
<dbReference type="NCBIfam" id="NF003962">
    <property type="entry name" value="PRK05454.2-5"/>
    <property type="match status" value="1"/>
</dbReference>
<evidence type="ECO:0000256" key="8">
    <source>
        <dbReference type="ARBA" id="ARBA00022679"/>
    </source>
</evidence>
<keyword evidence="15" id="KW-1185">Reference proteome</keyword>
<dbReference type="AlphaFoldDB" id="A0A7X5F0B5"/>
<evidence type="ECO:0000313" key="14">
    <source>
        <dbReference type="EMBL" id="NBN77433.1"/>
    </source>
</evidence>
<accession>A0A7X5F0B5</accession>
<evidence type="ECO:0000256" key="5">
    <source>
        <dbReference type="ARBA" id="ARBA00022475"/>
    </source>
</evidence>
<dbReference type="RefSeq" id="WP_161707908.1">
    <property type="nucleotide sequence ID" value="NZ_JAABLQ010000001.1"/>
</dbReference>
<name>A0A7X5F0B5_9HYPH</name>
<evidence type="ECO:0000256" key="10">
    <source>
        <dbReference type="ARBA" id="ARBA00022989"/>
    </source>
</evidence>
<keyword evidence="9 12" id="KW-0812">Transmembrane</keyword>
<gene>
    <name evidence="14" type="primary">mdoH</name>
    <name evidence="14" type="ORF">GWI72_04035</name>
</gene>
<keyword evidence="8" id="KW-0808">Transferase</keyword>
<dbReference type="SUPFAM" id="SSF53448">
    <property type="entry name" value="Nucleotide-diphospho-sugar transferases"/>
    <property type="match status" value="1"/>
</dbReference>
<keyword evidence="5" id="KW-1003">Cell membrane</keyword>
<feature type="transmembrane region" description="Helical" evidence="12">
    <location>
        <begin position="53"/>
        <end position="74"/>
    </location>
</feature>
<reference evidence="15" key="1">
    <citation type="submission" date="2020-01" db="EMBL/GenBank/DDBJ databases">
        <authorList>
            <person name="Fang Y."/>
            <person name="Sun R."/>
            <person name="Nie L."/>
            <person name="He J."/>
            <person name="Hao L."/>
            <person name="Wang L."/>
            <person name="Su S."/>
            <person name="Lv E."/>
            <person name="Zhang Z."/>
            <person name="Xie R."/>
            <person name="Liu H."/>
        </authorList>
    </citation>
    <scope>NUCLEOTIDE SEQUENCE [LARGE SCALE GENOMIC DNA]</scope>
    <source>
        <strain evidence="15">XCT-53</strain>
    </source>
</reference>
<dbReference type="EMBL" id="JAABLQ010000001">
    <property type="protein sequence ID" value="NBN77433.1"/>
    <property type="molecule type" value="Genomic_DNA"/>
</dbReference>
<dbReference type="GO" id="GO:0016758">
    <property type="term" value="F:hexosyltransferase activity"/>
    <property type="evidence" value="ECO:0007669"/>
    <property type="project" value="TreeGrafter"/>
</dbReference>
<evidence type="ECO:0000256" key="4">
    <source>
        <dbReference type="ARBA" id="ARBA00020585"/>
    </source>
</evidence>
<evidence type="ECO:0000256" key="7">
    <source>
        <dbReference type="ARBA" id="ARBA00022676"/>
    </source>
</evidence>
<keyword evidence="11 12" id="KW-0472">Membrane</keyword>
<feature type="transmembrane region" description="Helical" evidence="12">
    <location>
        <begin position="12"/>
        <end position="33"/>
    </location>
</feature>
<evidence type="ECO:0000256" key="9">
    <source>
        <dbReference type="ARBA" id="ARBA00022692"/>
    </source>
</evidence>
<proteinExistence type="inferred from homology"/>
<organism evidence="14 15">
    <name type="scientific">Pannonibacter tanglangensis</name>
    <dbReference type="NCBI Taxonomy" id="2750084"/>
    <lineage>
        <taxon>Bacteria</taxon>
        <taxon>Pseudomonadati</taxon>
        <taxon>Pseudomonadota</taxon>
        <taxon>Alphaproteobacteria</taxon>
        <taxon>Hyphomicrobiales</taxon>
        <taxon>Stappiaceae</taxon>
        <taxon>Pannonibacter</taxon>
    </lineage>
</organism>
<evidence type="ECO:0000256" key="12">
    <source>
        <dbReference type="SAM" id="Phobius"/>
    </source>
</evidence>
<evidence type="ECO:0000256" key="1">
    <source>
        <dbReference type="ARBA" id="ARBA00004429"/>
    </source>
</evidence>
<dbReference type="InterPro" id="IPR029044">
    <property type="entry name" value="Nucleotide-diphossugar_trans"/>
</dbReference>
<evidence type="ECO:0000259" key="13">
    <source>
        <dbReference type="Pfam" id="PF13632"/>
    </source>
</evidence>
<feature type="domain" description="Glycosyltransferase 2-like" evidence="13">
    <location>
        <begin position="188"/>
        <end position="407"/>
    </location>
</feature>
<dbReference type="Pfam" id="PF13632">
    <property type="entry name" value="Glyco_trans_2_3"/>
    <property type="match status" value="1"/>
</dbReference>
<dbReference type="NCBIfam" id="NF003959">
    <property type="entry name" value="PRK05454.2-2"/>
    <property type="match status" value="1"/>
</dbReference>
<protein>
    <recommendedName>
        <fullName evidence="4">Glucans biosynthesis glucosyltransferase H</fullName>
    </recommendedName>
</protein>
<keyword evidence="6" id="KW-0997">Cell inner membrane</keyword>
<dbReference type="PANTHER" id="PTHR43867">
    <property type="entry name" value="CELLULOSE SYNTHASE CATALYTIC SUBUNIT A [UDP-FORMING]"/>
    <property type="match status" value="1"/>
</dbReference>
<dbReference type="InterPro" id="IPR001173">
    <property type="entry name" value="Glyco_trans_2-like"/>
</dbReference>
<feature type="transmembrane region" description="Helical" evidence="12">
    <location>
        <begin position="406"/>
        <end position="427"/>
    </location>
</feature>
<evidence type="ECO:0000256" key="11">
    <source>
        <dbReference type="ARBA" id="ARBA00023136"/>
    </source>
</evidence>
<sequence>MIGTGEGRFAVAVRRIGAIVLAATMTVAAASMFGTVVQSDGFDWVDILRVSLIVLTAFWLAWGACTAILGVLFNPPPVASISARPTLRTAILVPVYNEDTGPVFARIAAMYRSITEAGYGDLFDFHVLSDSTRPASVAAEEEAYRAALIQLKAGGRLYYRNRTQNIGRKAGNIADFIRTSGGAYEFMLVLDADSLMRGETIIEMVRRMEADPKLGLLQSLPQVIGLNTLFGRVLQFSAAFYSPVFTRGVAALQGTEGPFWGHNALIRVRAFAESCGMASLSGKPPFGGHILSHDTVEAALLARDDWTVRVDPDLGGSFEEAPANVVAYAKRDRRWCQGNLQHARLLAAPRLRLWSRISIVQGIFAYLSSPIWLAFIVASLAAPHFAPPPVYFDARSPFPVFPHPETTTALALLFGVVALLILPKAILLVRALLRGDAKYFGGPVMVTLSAVLELVITSLLAPIHMMFQSRSVMQIVFGGDSGWPAADRADGSLSFASSVKATWWMSAGGAAALAFAVEYTPDLQYWLMPIALPLILAPLIVFVTSSVAVGRAFRSLGFFLTPYEIHPEEVILGMRRELGELEAEPATPARAA</sequence>
<keyword evidence="7" id="KW-0328">Glycosyltransferase</keyword>
<dbReference type="PANTHER" id="PTHR43867:SF5">
    <property type="entry name" value="GLUCANS BIOSYNTHESIS GLUCOSYLTRANSFERASE H"/>
    <property type="match status" value="1"/>
</dbReference>
<dbReference type="CDD" id="cd04191">
    <property type="entry name" value="Glucan_BSP_MdoH"/>
    <property type="match status" value="1"/>
</dbReference>
<evidence type="ECO:0000256" key="3">
    <source>
        <dbReference type="ARBA" id="ARBA00009337"/>
    </source>
</evidence>
<evidence type="ECO:0000256" key="6">
    <source>
        <dbReference type="ARBA" id="ARBA00022519"/>
    </source>
</evidence>
<dbReference type="Gene3D" id="3.90.550.10">
    <property type="entry name" value="Spore Coat Polysaccharide Biosynthesis Protein SpsA, Chain A"/>
    <property type="match status" value="1"/>
</dbReference>